<feature type="domain" description="PPM-type phosphatase" evidence="1">
    <location>
        <begin position="3"/>
        <end position="253"/>
    </location>
</feature>
<dbReference type="Proteomes" id="UP000630936">
    <property type="component" value="Unassembled WGS sequence"/>
</dbReference>
<dbReference type="RefSeq" id="WP_190122211.1">
    <property type="nucleotide sequence ID" value="NZ_BMWG01000003.1"/>
</dbReference>
<dbReference type="SUPFAM" id="SSF81606">
    <property type="entry name" value="PP2C-like"/>
    <property type="match status" value="1"/>
</dbReference>
<dbReference type="InterPro" id="IPR001932">
    <property type="entry name" value="PPM-type_phosphatase-like_dom"/>
</dbReference>
<protein>
    <recommendedName>
        <fullName evidence="1">PPM-type phosphatase domain-containing protein</fullName>
    </recommendedName>
</protein>
<dbReference type="PROSITE" id="PS51746">
    <property type="entry name" value="PPM_2"/>
    <property type="match status" value="1"/>
</dbReference>
<reference evidence="2" key="2">
    <citation type="submission" date="2020-09" db="EMBL/GenBank/DDBJ databases">
        <authorList>
            <person name="Sun Q."/>
            <person name="Ohkuma M."/>
        </authorList>
    </citation>
    <scope>NUCLEOTIDE SEQUENCE</scope>
    <source>
        <strain evidence="2">JCM 4988</strain>
    </source>
</reference>
<comment type="caution">
    <text evidence="2">The sequence shown here is derived from an EMBL/GenBank/DDBJ whole genome shotgun (WGS) entry which is preliminary data.</text>
</comment>
<keyword evidence="3" id="KW-1185">Reference proteome</keyword>
<dbReference type="Pfam" id="PF00481">
    <property type="entry name" value="PP2C"/>
    <property type="match status" value="1"/>
</dbReference>
<reference evidence="2" key="1">
    <citation type="journal article" date="2014" name="Int. J. Syst. Evol. Microbiol.">
        <title>Complete genome sequence of Corynebacterium casei LMG S-19264T (=DSM 44701T), isolated from a smear-ripened cheese.</title>
        <authorList>
            <consortium name="US DOE Joint Genome Institute (JGI-PGF)"/>
            <person name="Walter F."/>
            <person name="Albersmeier A."/>
            <person name="Kalinowski J."/>
            <person name="Ruckert C."/>
        </authorList>
    </citation>
    <scope>NUCLEOTIDE SEQUENCE</scope>
    <source>
        <strain evidence="2">JCM 4988</strain>
    </source>
</reference>
<evidence type="ECO:0000259" key="1">
    <source>
        <dbReference type="PROSITE" id="PS51746"/>
    </source>
</evidence>
<gene>
    <name evidence="2" type="ORF">GCM10010387_15920</name>
</gene>
<proteinExistence type="predicted"/>
<accession>A0A918PUU2</accession>
<evidence type="ECO:0000313" key="2">
    <source>
        <dbReference type="EMBL" id="GGZ23538.1"/>
    </source>
</evidence>
<name>A0A918PUU2_9ACTN</name>
<organism evidence="2 3">
    <name type="scientific">Streptomyces inusitatus</name>
    <dbReference type="NCBI Taxonomy" id="68221"/>
    <lineage>
        <taxon>Bacteria</taxon>
        <taxon>Bacillati</taxon>
        <taxon>Actinomycetota</taxon>
        <taxon>Actinomycetes</taxon>
        <taxon>Kitasatosporales</taxon>
        <taxon>Streptomycetaceae</taxon>
        <taxon>Streptomyces</taxon>
    </lineage>
</organism>
<dbReference type="SMART" id="SM00332">
    <property type="entry name" value="PP2Cc"/>
    <property type="match status" value="1"/>
</dbReference>
<dbReference type="InterPro" id="IPR036457">
    <property type="entry name" value="PPM-type-like_dom_sf"/>
</dbReference>
<dbReference type="EMBL" id="BMWG01000003">
    <property type="protein sequence ID" value="GGZ23538.1"/>
    <property type="molecule type" value="Genomic_DNA"/>
</dbReference>
<evidence type="ECO:0000313" key="3">
    <source>
        <dbReference type="Proteomes" id="UP000630936"/>
    </source>
</evidence>
<dbReference type="AlphaFoldDB" id="A0A918PUU2"/>
<sequence>MRTYTTAQNTGLRTTQCDATAVHTAPDGTRAYVLLDGIGSTEEVREWTRTAARRLARAASRRADSEAGLRHIYDSYAAEPNRQDPYMWRYMPSAAAVVAVLAPDQRLKVAWAGDCRAYLLVRGITRRLTEDHNMRRVLPPTPRFPSGGSRNEITSYLGSGRTDDETMSRYGHPAIEAVTIQLDGPCRLLLASDGAYEPHQDAGHDLFAEVDEDLSTGIALRFVDAAIETAVRASLAEGPHPYADNATVLLADIG</sequence>
<dbReference type="Gene3D" id="3.60.40.10">
    <property type="entry name" value="PPM-type phosphatase domain"/>
    <property type="match status" value="1"/>
</dbReference>